<evidence type="ECO:0000313" key="4">
    <source>
        <dbReference type="Proteomes" id="UP000326565"/>
    </source>
</evidence>
<evidence type="ECO:0000313" key="3">
    <source>
        <dbReference type="EMBL" id="KAB8067150.1"/>
    </source>
</evidence>
<evidence type="ECO:0000256" key="2">
    <source>
        <dbReference type="SAM" id="SignalP"/>
    </source>
</evidence>
<reference evidence="3 4" key="1">
    <citation type="submission" date="2019-04" db="EMBL/GenBank/DDBJ databases">
        <title>Friends and foes A comparative genomics study of 23 Aspergillus species from section Flavi.</title>
        <authorList>
            <consortium name="DOE Joint Genome Institute"/>
            <person name="Kjaerbolling I."/>
            <person name="Vesth T."/>
            <person name="Frisvad J.C."/>
            <person name="Nybo J.L."/>
            <person name="Theobald S."/>
            <person name="Kildgaard S."/>
            <person name="Isbrandt T."/>
            <person name="Kuo A."/>
            <person name="Sato A."/>
            <person name="Lyhne E.K."/>
            <person name="Kogle M.E."/>
            <person name="Wiebenga A."/>
            <person name="Kun R.S."/>
            <person name="Lubbers R.J."/>
            <person name="Makela M.R."/>
            <person name="Barry K."/>
            <person name="Chovatia M."/>
            <person name="Clum A."/>
            <person name="Daum C."/>
            <person name="Haridas S."/>
            <person name="He G."/>
            <person name="LaButti K."/>
            <person name="Lipzen A."/>
            <person name="Mondo S."/>
            <person name="Riley R."/>
            <person name="Salamov A."/>
            <person name="Simmons B.A."/>
            <person name="Magnuson J.K."/>
            <person name="Henrissat B."/>
            <person name="Mortensen U.H."/>
            <person name="Larsen T.O."/>
            <person name="Devries R.P."/>
            <person name="Grigoriev I.V."/>
            <person name="Machida M."/>
            <person name="Baker S.E."/>
            <person name="Andersen M.R."/>
        </authorList>
    </citation>
    <scope>NUCLEOTIDE SEQUENCE [LARGE SCALE GENOMIC DNA]</scope>
    <source>
        <strain evidence="3 4">CBS 151.66</strain>
    </source>
</reference>
<dbReference type="EMBL" id="ML732554">
    <property type="protein sequence ID" value="KAB8067150.1"/>
    <property type="molecule type" value="Genomic_DNA"/>
</dbReference>
<dbReference type="Proteomes" id="UP000326565">
    <property type="component" value="Unassembled WGS sequence"/>
</dbReference>
<feature type="chain" id="PRO_5025016912" evidence="2">
    <location>
        <begin position="24"/>
        <end position="83"/>
    </location>
</feature>
<protein>
    <submittedName>
        <fullName evidence="3">Uncharacterized protein</fullName>
    </submittedName>
</protein>
<name>A0A5N5WIX1_9EURO</name>
<accession>A0A5N5WIX1</accession>
<keyword evidence="2" id="KW-0732">Signal</keyword>
<gene>
    <name evidence="3" type="ORF">BDV29DRAFT_101785</name>
</gene>
<feature type="signal peptide" evidence="2">
    <location>
        <begin position="1"/>
        <end position="23"/>
    </location>
</feature>
<feature type="region of interest" description="Disordered" evidence="1">
    <location>
        <begin position="64"/>
        <end position="83"/>
    </location>
</feature>
<sequence length="83" mass="9150">MLWDIPKLLAALAVGSFFSPVFTNPTSDVEPWKSHSIENDFEIRSYGAQLSYVKRGITGPFPVLSEHPDFKTNPNDNGGGLAR</sequence>
<keyword evidence="4" id="KW-1185">Reference proteome</keyword>
<dbReference type="AlphaFoldDB" id="A0A5N5WIX1"/>
<organism evidence="3 4">
    <name type="scientific">Aspergillus leporis</name>
    <dbReference type="NCBI Taxonomy" id="41062"/>
    <lineage>
        <taxon>Eukaryota</taxon>
        <taxon>Fungi</taxon>
        <taxon>Dikarya</taxon>
        <taxon>Ascomycota</taxon>
        <taxon>Pezizomycotina</taxon>
        <taxon>Eurotiomycetes</taxon>
        <taxon>Eurotiomycetidae</taxon>
        <taxon>Eurotiales</taxon>
        <taxon>Aspergillaceae</taxon>
        <taxon>Aspergillus</taxon>
        <taxon>Aspergillus subgen. Circumdati</taxon>
    </lineage>
</organism>
<dbReference type="OrthoDB" id="4488944at2759"/>
<evidence type="ECO:0000256" key="1">
    <source>
        <dbReference type="SAM" id="MobiDB-lite"/>
    </source>
</evidence>
<proteinExistence type="predicted"/>